<feature type="chain" id="PRO_5012057529" evidence="2">
    <location>
        <begin position="24"/>
        <end position="920"/>
    </location>
</feature>
<evidence type="ECO:0000256" key="2">
    <source>
        <dbReference type="SAM" id="SignalP"/>
    </source>
</evidence>
<accession>A0A1Z5K6A0</accession>
<sequence length="920" mass="101270">MKYFLSLFLQLFLVTRYAAFVNGVADDWITTTPLTAYETEPIRFQNEDYDFVNNVFRVQTQYVDNQVVSYYRFRVYSDEEGYTSLSGSNDVPMNKIYLMTNDTALTGVMGRPILAYHHLDNISYSDFAELLLVPVPTDYYEANLFRSELDVLQSGQPVQSTGIVVNMPLVPINSRLQDPRIRQIVEEDTNSTGMGDTNTTDADRNLTDATTNTTRTRKLQTTINESEITAPIDPVIAWYKGVDVWMYVMETNDVRGAEFFAYTRPESNSDPSLQILINSQFAVTGSVQSNPLYFLNAYTTNVTAGVNNGGPSVAGMRNVVPYDRTNPLYSPLVQMNWVKSVPMDFRADQVQSANDLTDANGFQVELIAWFINAPIVGSVSASSNDTLTRPTGISFLTSVSVNQNSTRIMGSEWTFRNVEGIAVELLTPQGTVLADTQTDQFGVYEMTVLSSTIPDGVAVVYLRADGTVFRTVDVNDYIGGAPPTIYESQSSNGIVTPSQLGYNPETRLFSAHSLWYNDQPTQMFMFYMYSAKTSPNLITAETTTADLPWNTLYVVTPTDLSQMIGAPIVVYHHIDAERYSDYMEIVYVRPPSGYAADTYRSEGNVLSSNAETVSSGIYVNAPIVPMGSALQDPVIQGNATINAVSEFWYRGAKVQAFVMEASNELAANVFDPSRALTFFTDSFLLPDSQSLKAALLYYLNQYTNGVTTSNVGGPSFGMRNIIDVERMDGASYSSLRQLAWVNDLPINYIADQVSSSAPLMSDDFGFTAQETAIWINAPCIGAVDTTTTNPSLVDPTTLQQRLSAVGTSLIMGSAPSLAFVANATVRVETMNGAVIQRSVTNEMGGYQFELLSVAIPQSSDEIVVVAALNADNEDETILIRTLPTSDRAGEENGSSTKRRDGLVLFGRGAVWLLMCLLFVV</sequence>
<organism evidence="3 4">
    <name type="scientific">Fistulifera solaris</name>
    <name type="common">Oleaginous diatom</name>
    <dbReference type="NCBI Taxonomy" id="1519565"/>
    <lineage>
        <taxon>Eukaryota</taxon>
        <taxon>Sar</taxon>
        <taxon>Stramenopiles</taxon>
        <taxon>Ochrophyta</taxon>
        <taxon>Bacillariophyta</taxon>
        <taxon>Bacillariophyceae</taxon>
        <taxon>Bacillariophycidae</taxon>
        <taxon>Naviculales</taxon>
        <taxon>Naviculaceae</taxon>
        <taxon>Fistulifera</taxon>
    </lineage>
</organism>
<keyword evidence="4" id="KW-1185">Reference proteome</keyword>
<protein>
    <submittedName>
        <fullName evidence="3">Uncharacterized protein</fullName>
    </submittedName>
</protein>
<dbReference type="AlphaFoldDB" id="A0A1Z5K6A0"/>
<proteinExistence type="predicted"/>
<evidence type="ECO:0000256" key="1">
    <source>
        <dbReference type="SAM" id="MobiDB-lite"/>
    </source>
</evidence>
<dbReference type="OrthoDB" id="46959at2759"/>
<feature type="region of interest" description="Disordered" evidence="1">
    <location>
        <begin position="189"/>
        <end position="212"/>
    </location>
</feature>
<evidence type="ECO:0000313" key="4">
    <source>
        <dbReference type="Proteomes" id="UP000198406"/>
    </source>
</evidence>
<keyword evidence="2" id="KW-0732">Signal</keyword>
<gene>
    <name evidence="3" type="ORF">FisN_31Lh001</name>
</gene>
<reference evidence="3 4" key="1">
    <citation type="journal article" date="2015" name="Plant Cell">
        <title>Oil accumulation by the oleaginous diatom Fistulifera solaris as revealed by the genome and transcriptome.</title>
        <authorList>
            <person name="Tanaka T."/>
            <person name="Maeda Y."/>
            <person name="Veluchamy A."/>
            <person name="Tanaka M."/>
            <person name="Abida H."/>
            <person name="Marechal E."/>
            <person name="Bowler C."/>
            <person name="Muto M."/>
            <person name="Sunaga Y."/>
            <person name="Tanaka M."/>
            <person name="Yoshino T."/>
            <person name="Taniguchi T."/>
            <person name="Fukuda Y."/>
            <person name="Nemoto M."/>
            <person name="Matsumoto M."/>
            <person name="Wong P.S."/>
            <person name="Aburatani S."/>
            <person name="Fujibuchi W."/>
        </authorList>
    </citation>
    <scope>NUCLEOTIDE SEQUENCE [LARGE SCALE GENOMIC DNA]</scope>
    <source>
        <strain evidence="3 4">JPCC DA0580</strain>
    </source>
</reference>
<feature type="signal peptide" evidence="2">
    <location>
        <begin position="1"/>
        <end position="23"/>
    </location>
</feature>
<dbReference type="Proteomes" id="UP000198406">
    <property type="component" value="Unassembled WGS sequence"/>
</dbReference>
<comment type="caution">
    <text evidence="3">The sequence shown here is derived from an EMBL/GenBank/DDBJ whole genome shotgun (WGS) entry which is preliminary data.</text>
</comment>
<dbReference type="InParanoid" id="A0A1Z5K6A0"/>
<evidence type="ECO:0000313" key="3">
    <source>
        <dbReference type="EMBL" id="GAX21725.1"/>
    </source>
</evidence>
<name>A0A1Z5K6A0_FISSO</name>
<dbReference type="EMBL" id="BDSP01000172">
    <property type="protein sequence ID" value="GAX21725.1"/>
    <property type="molecule type" value="Genomic_DNA"/>
</dbReference>